<sequence>MSKFSRHPYLGLREHERNAWLDARFPMLPWDKKEIRERVLQEREEHVRDIKRRDREKDLTLTDIESAKWNFTLWHEPILRCFPETDLKQGSRGKVAWIYVKIDERWQVRSWANLAIELAQGGGCCKAPASALVAIEGLGLIRHRPAGGSINDGERRSRTKRAETPGLVSAEGLDWPSFSAWTDGGGAVAVEEQTTTISLPCVSDPTRSYRADVKELFAEEDQVLRRSLVLQQNTASTLHDKMKSEESPSCPSLRRACLLLLG</sequence>
<gene>
    <name evidence="1" type="ORF">G5714_014718</name>
</gene>
<comment type="caution">
    <text evidence="1">The sequence shown here is derived from an EMBL/GenBank/DDBJ whole genome shotgun (WGS) entry which is preliminary data.</text>
</comment>
<dbReference type="EMBL" id="JAAMOB010000015">
    <property type="protein sequence ID" value="KAF4103731.1"/>
    <property type="molecule type" value="Genomic_DNA"/>
</dbReference>
<proteinExistence type="predicted"/>
<dbReference type="Proteomes" id="UP000579812">
    <property type="component" value="Unassembled WGS sequence"/>
</dbReference>
<keyword evidence="2" id="KW-1185">Reference proteome</keyword>
<accession>A0A7J6C9K1</accession>
<evidence type="ECO:0000313" key="2">
    <source>
        <dbReference type="Proteomes" id="UP000579812"/>
    </source>
</evidence>
<reference evidence="1 2" key="1">
    <citation type="submission" date="2020-04" db="EMBL/GenBank/DDBJ databases">
        <title>Chromosome-level genome assembly of a cyprinid fish Onychostoma macrolepis by integration of Nanopore Sequencing, Bionano and Hi-C technology.</title>
        <authorList>
            <person name="Wang D."/>
        </authorList>
    </citation>
    <scope>NUCLEOTIDE SEQUENCE [LARGE SCALE GENOMIC DNA]</scope>
    <source>
        <strain evidence="1">SWU-2019</strain>
        <tissue evidence="1">Muscle</tissue>
    </source>
</reference>
<protein>
    <submittedName>
        <fullName evidence="1">Uncharacterized protein</fullName>
    </submittedName>
</protein>
<organism evidence="1 2">
    <name type="scientific">Onychostoma macrolepis</name>
    <dbReference type="NCBI Taxonomy" id="369639"/>
    <lineage>
        <taxon>Eukaryota</taxon>
        <taxon>Metazoa</taxon>
        <taxon>Chordata</taxon>
        <taxon>Craniata</taxon>
        <taxon>Vertebrata</taxon>
        <taxon>Euteleostomi</taxon>
        <taxon>Actinopterygii</taxon>
        <taxon>Neopterygii</taxon>
        <taxon>Teleostei</taxon>
        <taxon>Ostariophysi</taxon>
        <taxon>Cypriniformes</taxon>
        <taxon>Cyprinidae</taxon>
        <taxon>Acrossocheilinae</taxon>
        <taxon>Onychostoma</taxon>
    </lineage>
</organism>
<dbReference type="AlphaFoldDB" id="A0A7J6C9K1"/>
<name>A0A7J6C9K1_9TELE</name>
<evidence type="ECO:0000313" key="1">
    <source>
        <dbReference type="EMBL" id="KAF4103731.1"/>
    </source>
</evidence>